<reference evidence="3 4" key="1">
    <citation type="submission" date="2023-01" db="EMBL/GenBank/DDBJ databases">
        <title>Analysis of 21 Apiospora genomes using comparative genomics revels a genus with tremendous synthesis potential of carbohydrate active enzymes and secondary metabolites.</title>
        <authorList>
            <person name="Sorensen T."/>
        </authorList>
    </citation>
    <scope>NUCLEOTIDE SEQUENCE [LARGE SCALE GENOMIC DNA]</scope>
    <source>
        <strain evidence="3 4">CBS 83171</strain>
    </source>
</reference>
<dbReference type="PROSITE" id="PS00463">
    <property type="entry name" value="ZN2_CY6_FUNGAL_1"/>
    <property type="match status" value="1"/>
</dbReference>
<evidence type="ECO:0000256" key="1">
    <source>
        <dbReference type="ARBA" id="ARBA00023242"/>
    </source>
</evidence>
<dbReference type="InterPro" id="IPR052400">
    <property type="entry name" value="Zn2-C6_fungal_TF"/>
</dbReference>
<proteinExistence type="predicted"/>
<feature type="domain" description="Zn(2)-C6 fungal-type" evidence="2">
    <location>
        <begin position="13"/>
        <end position="43"/>
    </location>
</feature>
<dbReference type="Pfam" id="PF11951">
    <property type="entry name" value="Fungal_trans_2"/>
    <property type="match status" value="1"/>
</dbReference>
<name>A0ABR1VQ48_9PEZI</name>
<evidence type="ECO:0000259" key="2">
    <source>
        <dbReference type="PROSITE" id="PS50048"/>
    </source>
</evidence>
<keyword evidence="1" id="KW-0539">Nucleus</keyword>
<dbReference type="PANTHER" id="PTHR47657:SF14">
    <property type="entry name" value="ZN(2)-C6 FUNGAL-TYPE DOMAIN-CONTAINING PROTEIN"/>
    <property type="match status" value="1"/>
</dbReference>
<dbReference type="Pfam" id="PF00172">
    <property type="entry name" value="Zn_clus"/>
    <property type="match status" value="1"/>
</dbReference>
<dbReference type="InterPro" id="IPR036864">
    <property type="entry name" value="Zn2-C6_fun-type_DNA-bd_sf"/>
</dbReference>
<comment type="caution">
    <text evidence="3">The sequence shown here is derived from an EMBL/GenBank/DDBJ whole genome shotgun (WGS) entry which is preliminary data.</text>
</comment>
<keyword evidence="4" id="KW-1185">Reference proteome</keyword>
<protein>
    <submittedName>
        <fullName evidence="3">C6 zinc finger protein</fullName>
    </submittedName>
</protein>
<dbReference type="Proteomes" id="UP001446871">
    <property type="component" value="Unassembled WGS sequence"/>
</dbReference>
<dbReference type="EMBL" id="JAQQWM010000003">
    <property type="protein sequence ID" value="KAK8072034.1"/>
    <property type="molecule type" value="Genomic_DNA"/>
</dbReference>
<accession>A0ABR1VQ48</accession>
<dbReference type="Gene3D" id="4.10.240.10">
    <property type="entry name" value="Zn(2)-C6 fungal-type DNA-binding domain"/>
    <property type="match status" value="1"/>
</dbReference>
<dbReference type="InterPro" id="IPR021858">
    <property type="entry name" value="Fun_TF"/>
</dbReference>
<dbReference type="SUPFAM" id="SSF57701">
    <property type="entry name" value="Zn2/Cys6 DNA-binding domain"/>
    <property type="match status" value="1"/>
</dbReference>
<dbReference type="SMART" id="SM00066">
    <property type="entry name" value="GAL4"/>
    <property type="match status" value="1"/>
</dbReference>
<dbReference type="CDD" id="cd00067">
    <property type="entry name" value="GAL4"/>
    <property type="match status" value="1"/>
</dbReference>
<evidence type="ECO:0000313" key="4">
    <source>
        <dbReference type="Proteomes" id="UP001446871"/>
    </source>
</evidence>
<gene>
    <name evidence="3" type="ORF">PG996_005382</name>
</gene>
<dbReference type="PROSITE" id="PS50048">
    <property type="entry name" value="ZN2_CY6_FUNGAL_2"/>
    <property type="match status" value="1"/>
</dbReference>
<evidence type="ECO:0000313" key="3">
    <source>
        <dbReference type="EMBL" id="KAK8072034.1"/>
    </source>
</evidence>
<dbReference type="PANTHER" id="PTHR47657">
    <property type="entry name" value="STEROL REGULATORY ELEMENT-BINDING PROTEIN ECM22"/>
    <property type="match status" value="1"/>
</dbReference>
<organism evidence="3 4">
    <name type="scientific">Apiospora saccharicola</name>
    <dbReference type="NCBI Taxonomy" id="335842"/>
    <lineage>
        <taxon>Eukaryota</taxon>
        <taxon>Fungi</taxon>
        <taxon>Dikarya</taxon>
        <taxon>Ascomycota</taxon>
        <taxon>Pezizomycotina</taxon>
        <taxon>Sordariomycetes</taxon>
        <taxon>Xylariomycetidae</taxon>
        <taxon>Amphisphaeriales</taxon>
        <taxon>Apiosporaceae</taxon>
        <taxon>Apiospora</taxon>
    </lineage>
</organism>
<sequence length="541" mass="59923">MPPRRSHKKSRNGCKRCKSRKIKCDEVYPSCGNCVKHGVSCDFENSSFLTVSEIPSPPRGYYCSNPVSSSHDRRFSGSSTWVTTPESTACDSPPLNLYRQPSTPYPTFSLTSGTNRMLELRLLHHYTTSTYKYISVMGPGSELIWRERVPRLAWESAESAPSDSSANFLMDMILAVAALHLRTASPNDRILKRASHAYTAAALSAYNASLSLGIKKSNAEALLITALFITFQATASRALGDGDRDSMVVIKQESKSPLPEEDQKWGYHSAKRPTYELPLSWFHSFQGVKAILSGSWSWMQNSTVLIPIIQSLPGLDVTLSSEGTTFFGSLLDGLADELEIMETDPASRMLTEQAYHHSVAMLNWVHRIPHTGAPIIFMFVVSRRFIELLQAHRPRALVILACHFSQLKFLDSVWWLRGLAKREIAGIVSLFEEDNGGGLNIKAWWTWLQWATRVTQYDGPGMVPADVWGVELSLHNSPPSDLSESSFGGMSHMELLTCMFNSLTAFNAQPSSQSRADATDVLFASASSIVMANSLVAPLVD</sequence>
<dbReference type="InterPro" id="IPR001138">
    <property type="entry name" value="Zn2Cys6_DnaBD"/>
</dbReference>